<dbReference type="EMBL" id="JAUCMV010000001">
    <property type="protein sequence ID" value="KAK0425089.1"/>
    <property type="molecule type" value="Genomic_DNA"/>
</dbReference>
<organism evidence="1 2">
    <name type="scientific">Steinernema hermaphroditum</name>
    <dbReference type="NCBI Taxonomy" id="289476"/>
    <lineage>
        <taxon>Eukaryota</taxon>
        <taxon>Metazoa</taxon>
        <taxon>Ecdysozoa</taxon>
        <taxon>Nematoda</taxon>
        <taxon>Chromadorea</taxon>
        <taxon>Rhabditida</taxon>
        <taxon>Tylenchina</taxon>
        <taxon>Panagrolaimomorpha</taxon>
        <taxon>Strongyloidoidea</taxon>
        <taxon>Steinernematidae</taxon>
        <taxon>Steinernema</taxon>
    </lineage>
</organism>
<comment type="caution">
    <text evidence="1">The sequence shown here is derived from an EMBL/GenBank/DDBJ whole genome shotgun (WGS) entry which is preliminary data.</text>
</comment>
<gene>
    <name evidence="1" type="ORF">QR680_009021</name>
</gene>
<keyword evidence="2" id="KW-1185">Reference proteome</keyword>
<proteinExistence type="predicted"/>
<evidence type="ECO:0000313" key="2">
    <source>
        <dbReference type="Proteomes" id="UP001175271"/>
    </source>
</evidence>
<name>A0AA39M956_9BILA</name>
<accession>A0AA39M956</accession>
<protein>
    <submittedName>
        <fullName evidence="1">Uncharacterized protein</fullName>
    </submittedName>
</protein>
<sequence>MAKTSKVCRLDASASVVVMLLFATAAVFLLPTASSVALFGMTCEKTPQLYSEWTDCLLPGGNLIDLIKSFYTDVQKLECQMPPKKMLRYATAFLKSNAEYLEHPLYKRIPSQRCGSCPRRLRCCKRSSSFLAQAYDSELCPGFDSACFIDPLNPDDLRRLGEIYPNATTSADGCDVSSYVQAEFQILKKGAAFQYVEPLLCQVVGTKLPAVNCVRRDDQCLCCCSGFRPNADGKCVADPTDTQYGCH</sequence>
<dbReference type="AlphaFoldDB" id="A0AA39M956"/>
<evidence type="ECO:0000313" key="1">
    <source>
        <dbReference type="EMBL" id="KAK0425089.1"/>
    </source>
</evidence>
<reference evidence="1" key="1">
    <citation type="submission" date="2023-06" db="EMBL/GenBank/DDBJ databases">
        <title>Genomic analysis of the entomopathogenic nematode Steinernema hermaphroditum.</title>
        <authorList>
            <person name="Schwarz E.M."/>
            <person name="Heppert J.K."/>
            <person name="Baniya A."/>
            <person name="Schwartz H.T."/>
            <person name="Tan C.-H."/>
            <person name="Antoshechkin I."/>
            <person name="Sternberg P.W."/>
            <person name="Goodrich-Blair H."/>
            <person name="Dillman A.R."/>
        </authorList>
    </citation>
    <scope>NUCLEOTIDE SEQUENCE</scope>
    <source>
        <strain evidence="1">PS9179</strain>
        <tissue evidence="1">Whole animal</tissue>
    </source>
</reference>
<dbReference type="Proteomes" id="UP001175271">
    <property type="component" value="Unassembled WGS sequence"/>
</dbReference>